<keyword evidence="1" id="KW-1133">Transmembrane helix</keyword>
<feature type="transmembrane region" description="Helical" evidence="1">
    <location>
        <begin position="20"/>
        <end position="38"/>
    </location>
</feature>
<evidence type="ECO:0000313" key="2">
    <source>
        <dbReference type="EMBL" id="TKK15942.1"/>
    </source>
</evidence>
<protein>
    <submittedName>
        <fullName evidence="2">Uncharacterized protein</fullName>
    </submittedName>
</protein>
<comment type="caution">
    <text evidence="2">The sequence shown here is derived from an EMBL/GenBank/DDBJ whole genome shotgun (WGS) entry which is preliminary data.</text>
</comment>
<evidence type="ECO:0000313" key="3">
    <source>
        <dbReference type="Proteomes" id="UP000306327"/>
    </source>
</evidence>
<proteinExistence type="predicted"/>
<reference evidence="2 3" key="1">
    <citation type="journal article" date="2019" name="Sci. Rep.">
        <title>Differences in resource use lead to coexistence of seed-transmitted microbial populations.</title>
        <authorList>
            <person name="Torres-Cortes G."/>
            <person name="Garcia B.J."/>
            <person name="Compant S."/>
            <person name="Rezki S."/>
            <person name="Jones P."/>
            <person name="Preveaux A."/>
            <person name="Briand M."/>
            <person name="Roulet A."/>
            <person name="Bouchez O."/>
            <person name="Jacobson D."/>
            <person name="Barret M."/>
        </authorList>
    </citation>
    <scope>NUCLEOTIDE SEQUENCE [LARGE SCALE GENOMIC DNA]</scope>
    <source>
        <strain evidence="2 3">CFBP13530</strain>
    </source>
</reference>
<organism evidence="2 3">
    <name type="scientific">Enterobacter cancerogenus</name>
    <dbReference type="NCBI Taxonomy" id="69218"/>
    <lineage>
        <taxon>Bacteria</taxon>
        <taxon>Pseudomonadati</taxon>
        <taxon>Pseudomonadota</taxon>
        <taxon>Gammaproteobacteria</taxon>
        <taxon>Enterobacterales</taxon>
        <taxon>Enterobacteriaceae</taxon>
        <taxon>Enterobacter</taxon>
        <taxon>Enterobacter cloacae complex</taxon>
    </lineage>
</organism>
<accession>A0AB38P0D3</accession>
<dbReference type="Proteomes" id="UP000306327">
    <property type="component" value="Unassembled WGS sequence"/>
</dbReference>
<evidence type="ECO:0000256" key="1">
    <source>
        <dbReference type="SAM" id="Phobius"/>
    </source>
</evidence>
<gene>
    <name evidence="2" type="ORF">EcCFBP13530_18940</name>
</gene>
<sequence length="145" mass="16155">MASVPGSLNKEPSRAAIKWLHRFTTLALFIMVIGFAWLNHQPNPRASDELLRTYQISNSVWLYMTVNNQGGATVPTIYRYYLSQPLQGKNADIVQELATKSPVLEGTGSISEARINDKGEVAITYSGNVFSLHENVSDLRFTIKP</sequence>
<name>A0AB38P0D3_9ENTR</name>
<keyword evidence="1" id="KW-0472">Membrane</keyword>
<keyword evidence="1" id="KW-0812">Transmembrane</keyword>
<dbReference type="RefSeq" id="WP_137273227.1">
    <property type="nucleotide sequence ID" value="NZ_JBBBWV010000007.1"/>
</dbReference>
<dbReference type="AlphaFoldDB" id="A0AB38P0D3"/>
<dbReference type="EMBL" id="QGAL01000007">
    <property type="protein sequence ID" value="TKK15942.1"/>
    <property type="molecule type" value="Genomic_DNA"/>
</dbReference>